<protein>
    <submittedName>
        <fullName evidence="1">Uncharacterized protein</fullName>
    </submittedName>
</protein>
<evidence type="ECO:0000313" key="2">
    <source>
        <dbReference type="Proteomes" id="UP000199601"/>
    </source>
</evidence>
<dbReference type="RefSeq" id="WP_090419301.1">
    <property type="nucleotide sequence ID" value="NZ_CTEC01000001.1"/>
</dbReference>
<gene>
    <name evidence="1" type="ORF">BN000_01348</name>
</gene>
<reference evidence="2" key="1">
    <citation type="submission" date="2015-03" db="EMBL/GenBank/DDBJ databases">
        <authorList>
            <person name="Urmite Genomes"/>
        </authorList>
    </citation>
    <scope>NUCLEOTIDE SEQUENCE [LARGE SCALE GENOMIC DNA]</scope>
    <source>
        <strain evidence="2">CSUR P1344</strain>
    </source>
</reference>
<dbReference type="SUPFAM" id="SSF54427">
    <property type="entry name" value="NTF2-like"/>
    <property type="match status" value="1"/>
</dbReference>
<proteinExistence type="predicted"/>
<accession>A0A0U1D443</accession>
<dbReference type="EMBL" id="CTEC01000001">
    <property type="protein sequence ID" value="CQD06778.1"/>
    <property type="molecule type" value="Genomic_DNA"/>
</dbReference>
<dbReference type="AlphaFoldDB" id="A0A0U1D443"/>
<dbReference type="InterPro" id="IPR032710">
    <property type="entry name" value="NTF2-like_dom_sf"/>
</dbReference>
<evidence type="ECO:0000313" key="1">
    <source>
        <dbReference type="EMBL" id="CQD06778.1"/>
    </source>
</evidence>
<organism evidence="1 2">
    <name type="scientific">Mycobacterium europaeum</name>
    <dbReference type="NCBI Taxonomy" id="761804"/>
    <lineage>
        <taxon>Bacteria</taxon>
        <taxon>Bacillati</taxon>
        <taxon>Actinomycetota</taxon>
        <taxon>Actinomycetes</taxon>
        <taxon>Mycobacteriales</taxon>
        <taxon>Mycobacteriaceae</taxon>
        <taxon>Mycobacterium</taxon>
        <taxon>Mycobacterium simiae complex</taxon>
    </lineage>
</organism>
<dbReference type="Proteomes" id="UP000199601">
    <property type="component" value="Unassembled WGS sequence"/>
</dbReference>
<keyword evidence="2" id="KW-1185">Reference proteome</keyword>
<sequence length="181" mass="20566">MSSQAKADFAEPIALFGSDPEAVREIAAMEKAVESNYNHQFLEDPDAPLEHYIEHPDVSFIDILAPGHYFGPDVRNWFNYIGPQFVGDLGLINMRIFAKDGIGFVYMNQTYEGKLDDGKHFFWKMRQTDVVQKIDGKWKILHTHLSFGAAPQAKHPDSWEVDFEMPLRPQPWTVSPDLAGG</sequence>
<name>A0A0U1D443_9MYCO</name>
<dbReference type="Gene3D" id="3.10.450.50">
    <property type="match status" value="1"/>
</dbReference>